<dbReference type="NCBIfam" id="TIGR00231">
    <property type="entry name" value="small_GTP"/>
    <property type="match status" value="1"/>
</dbReference>
<reference evidence="5 6" key="1">
    <citation type="submission" date="2019-10" db="EMBL/GenBank/DDBJ databases">
        <title>Extracellular Electron Transfer in a Candidatus Methanoperedens spp. Enrichment Culture.</title>
        <authorList>
            <person name="Berger S."/>
            <person name="Rangel Shaw D."/>
            <person name="Berben T."/>
            <person name="In 'T Zandt M."/>
            <person name="Frank J."/>
            <person name="Reimann J."/>
            <person name="Jetten M.S.M."/>
            <person name="Welte C.U."/>
        </authorList>
    </citation>
    <scope>NUCLEOTIDE SEQUENCE [LARGE SCALE GENOMIC DNA]</scope>
    <source>
        <strain evidence="5">SB12</strain>
    </source>
</reference>
<keyword evidence="3" id="KW-0963">Cytoplasm</keyword>
<dbReference type="Gene3D" id="3.40.50.300">
    <property type="entry name" value="P-loop containing nucleotide triphosphate hydrolases"/>
    <property type="match status" value="1"/>
</dbReference>
<evidence type="ECO:0000259" key="4">
    <source>
        <dbReference type="PROSITE" id="PS51722"/>
    </source>
</evidence>
<organism evidence="5 6">
    <name type="scientific">Leptonema illini</name>
    <dbReference type="NCBI Taxonomy" id="183"/>
    <lineage>
        <taxon>Bacteria</taxon>
        <taxon>Pseudomonadati</taxon>
        <taxon>Spirochaetota</taxon>
        <taxon>Spirochaetia</taxon>
        <taxon>Leptospirales</taxon>
        <taxon>Leptospiraceae</taxon>
        <taxon>Leptonema</taxon>
    </lineage>
</organism>
<feature type="binding site" evidence="3">
    <location>
        <begin position="125"/>
        <end position="128"/>
    </location>
    <ligand>
        <name>GTP</name>
        <dbReference type="ChEBI" id="CHEBI:37565"/>
    </ligand>
</feature>
<dbReference type="Gene3D" id="2.40.50.250">
    <property type="entry name" value="bipa protein"/>
    <property type="match status" value="1"/>
</dbReference>
<dbReference type="FunFam" id="3.30.70.870:FF:000003">
    <property type="entry name" value="GTP-binding protein TypA"/>
    <property type="match status" value="1"/>
</dbReference>
<dbReference type="InterPro" id="IPR000795">
    <property type="entry name" value="T_Tr_GTP-bd_dom"/>
</dbReference>
<dbReference type="GO" id="GO:0003924">
    <property type="term" value="F:GTPase activity"/>
    <property type="evidence" value="ECO:0007669"/>
    <property type="project" value="UniProtKB-UniRule"/>
</dbReference>
<dbReference type="FunFam" id="3.40.50.300:FF:000055">
    <property type="entry name" value="GTP-binding protein TypA"/>
    <property type="match status" value="1"/>
</dbReference>
<dbReference type="Pfam" id="PF21018">
    <property type="entry name" value="BipA_C"/>
    <property type="match status" value="1"/>
</dbReference>
<dbReference type="SUPFAM" id="SSF54980">
    <property type="entry name" value="EF-G C-terminal domain-like"/>
    <property type="match status" value="2"/>
</dbReference>
<dbReference type="GO" id="GO:0009409">
    <property type="term" value="P:response to cold"/>
    <property type="evidence" value="ECO:0007669"/>
    <property type="project" value="UniProtKB-ARBA"/>
</dbReference>
<dbReference type="GO" id="GO:0005525">
    <property type="term" value="F:GTP binding"/>
    <property type="evidence" value="ECO:0007669"/>
    <property type="project" value="UniProtKB-UniRule"/>
</dbReference>
<dbReference type="Pfam" id="PF03144">
    <property type="entry name" value="GTP_EFTU_D2"/>
    <property type="match status" value="1"/>
</dbReference>
<dbReference type="FunFam" id="2.40.50.250:FF:000001">
    <property type="entry name" value="GTP-binding protein TypA"/>
    <property type="match status" value="1"/>
</dbReference>
<dbReference type="Pfam" id="PF00679">
    <property type="entry name" value="EFG_C"/>
    <property type="match status" value="1"/>
</dbReference>
<dbReference type="Gene3D" id="2.40.30.10">
    <property type="entry name" value="Translation factors"/>
    <property type="match status" value="1"/>
</dbReference>
<dbReference type="InterPro" id="IPR031157">
    <property type="entry name" value="G_TR_CS"/>
</dbReference>
<evidence type="ECO:0000256" key="2">
    <source>
        <dbReference type="ARBA" id="ARBA00048548"/>
    </source>
</evidence>
<comment type="similarity">
    <text evidence="3">Belongs to the TRAFAC class translation factor GTPase superfamily. Classic translation factor GTPase family. BipA subfamily.</text>
</comment>
<dbReference type="CDD" id="cd03710">
    <property type="entry name" value="BipA_TypA_C"/>
    <property type="match status" value="1"/>
</dbReference>
<dbReference type="GO" id="GO:0010467">
    <property type="term" value="P:gene expression"/>
    <property type="evidence" value="ECO:0007669"/>
    <property type="project" value="UniProtKB-ARBA"/>
</dbReference>
<dbReference type="CDD" id="cd01891">
    <property type="entry name" value="TypA_BipA"/>
    <property type="match status" value="1"/>
</dbReference>
<dbReference type="GO" id="GO:1990904">
    <property type="term" value="C:ribonucleoprotein complex"/>
    <property type="evidence" value="ECO:0007669"/>
    <property type="project" value="TreeGrafter"/>
</dbReference>
<evidence type="ECO:0000313" key="6">
    <source>
        <dbReference type="Proteomes" id="UP000460298"/>
    </source>
</evidence>
<dbReference type="InterPro" id="IPR000640">
    <property type="entry name" value="EFG_V-like"/>
</dbReference>
<dbReference type="InterPro" id="IPR035651">
    <property type="entry name" value="BipA_V"/>
</dbReference>
<dbReference type="InterPro" id="IPR035647">
    <property type="entry name" value="EFG_III/V"/>
</dbReference>
<name>A0A833H2I4_9LEPT</name>
<accession>A0A833H2I4</accession>
<dbReference type="NCBIfam" id="TIGR01394">
    <property type="entry name" value="TypA_BipA"/>
    <property type="match status" value="1"/>
</dbReference>
<dbReference type="InterPro" id="IPR047042">
    <property type="entry name" value="BipA_II"/>
</dbReference>
<comment type="subcellular location">
    <subcellularLocation>
        <location evidence="3">Cytoplasm</location>
    </subcellularLocation>
    <text evidence="3">Binds to ribosomes.</text>
</comment>
<dbReference type="CDD" id="cd16263">
    <property type="entry name" value="BipA_III"/>
    <property type="match status" value="1"/>
</dbReference>
<comment type="subunit">
    <text evidence="3">Monomer.</text>
</comment>
<dbReference type="FunFam" id="3.30.70.240:FF:000002">
    <property type="entry name" value="GTP-binding protein TypA"/>
    <property type="match status" value="1"/>
</dbReference>
<feature type="domain" description="Tr-type G" evidence="4">
    <location>
        <begin position="1"/>
        <end position="198"/>
    </location>
</feature>
<keyword evidence="1 3" id="KW-0342">GTP-binding</keyword>
<dbReference type="InterPro" id="IPR047043">
    <property type="entry name" value="BipA_III"/>
</dbReference>
<dbReference type="EMBL" id="WBUI01000006">
    <property type="protein sequence ID" value="KAB2933290.1"/>
    <property type="molecule type" value="Genomic_DNA"/>
</dbReference>
<dbReference type="GO" id="GO:0000049">
    <property type="term" value="F:tRNA binding"/>
    <property type="evidence" value="ECO:0007669"/>
    <property type="project" value="UniProtKB-KW"/>
</dbReference>
<dbReference type="Gene3D" id="3.30.70.240">
    <property type="match status" value="1"/>
</dbReference>
<dbReference type="Gene3D" id="3.30.70.870">
    <property type="entry name" value="Elongation Factor G (Translational Gtpase), domain 3"/>
    <property type="match status" value="1"/>
</dbReference>
<keyword evidence="3" id="KW-0699">rRNA-binding</keyword>
<dbReference type="PROSITE" id="PS51722">
    <property type="entry name" value="G_TR_2"/>
    <property type="match status" value="1"/>
</dbReference>
<dbReference type="SUPFAM" id="SSF50447">
    <property type="entry name" value="Translation proteins"/>
    <property type="match status" value="1"/>
</dbReference>
<keyword evidence="3" id="KW-0547">Nucleotide-binding</keyword>
<dbReference type="InterPro" id="IPR048876">
    <property type="entry name" value="BipA_C"/>
</dbReference>
<dbReference type="InterPro" id="IPR047041">
    <property type="entry name" value="BipA_GTP-bd_dom"/>
</dbReference>
<feature type="binding site" evidence="3">
    <location>
        <begin position="13"/>
        <end position="18"/>
    </location>
    <ligand>
        <name>GTP</name>
        <dbReference type="ChEBI" id="CHEBI:37565"/>
    </ligand>
</feature>
<dbReference type="InterPro" id="IPR004161">
    <property type="entry name" value="EFTu-like_2"/>
</dbReference>
<dbReference type="Pfam" id="PF00009">
    <property type="entry name" value="GTP_EFTU"/>
    <property type="match status" value="1"/>
</dbReference>
<comment type="catalytic activity">
    <reaction evidence="2 3">
        <text>GTP + H2O = GDP + phosphate + H(+)</text>
        <dbReference type="Rhea" id="RHEA:19669"/>
        <dbReference type="ChEBI" id="CHEBI:15377"/>
        <dbReference type="ChEBI" id="CHEBI:15378"/>
        <dbReference type="ChEBI" id="CHEBI:37565"/>
        <dbReference type="ChEBI" id="CHEBI:43474"/>
        <dbReference type="ChEBI" id="CHEBI:58189"/>
    </reaction>
</comment>
<dbReference type="SUPFAM" id="SSF52540">
    <property type="entry name" value="P-loop containing nucleoside triphosphate hydrolases"/>
    <property type="match status" value="1"/>
</dbReference>
<dbReference type="InterPro" id="IPR042116">
    <property type="entry name" value="TypA/BipA_C"/>
</dbReference>
<comment type="function">
    <text evidence="3">A 50S ribosomal subunit assembly protein with GTPase activity, required for 50S subunit assembly at low temperatures, may also play a role in translation. Binds GTP and analogs. Binds the 70S ribosome between the 30S and 50S subunits, in a similar position as ribosome-bound EF-G; it contacts a number of ribosomal proteins, both rRNAs and the A-site tRNA.</text>
</comment>
<dbReference type="FunFam" id="2.40.30.10:FF:000016">
    <property type="entry name" value="GTP-binding protein TypA"/>
    <property type="match status" value="1"/>
</dbReference>
<dbReference type="HAMAP" id="MF_00849">
    <property type="entry name" value="BipA"/>
    <property type="match status" value="1"/>
</dbReference>
<dbReference type="AlphaFoldDB" id="A0A833H2I4"/>
<keyword evidence="3" id="KW-0378">Hydrolase</keyword>
<dbReference type="GO" id="GO:0000027">
    <property type="term" value="P:ribosomal large subunit assembly"/>
    <property type="evidence" value="ECO:0007669"/>
    <property type="project" value="UniProtKB-UniRule"/>
</dbReference>
<keyword evidence="3" id="KW-0820">tRNA-binding</keyword>
<dbReference type="SMART" id="SM00838">
    <property type="entry name" value="EFG_C"/>
    <property type="match status" value="1"/>
</dbReference>
<dbReference type="PANTHER" id="PTHR42908">
    <property type="entry name" value="TRANSLATION ELONGATION FACTOR-RELATED"/>
    <property type="match status" value="1"/>
</dbReference>
<evidence type="ECO:0000256" key="1">
    <source>
        <dbReference type="ARBA" id="ARBA00023134"/>
    </source>
</evidence>
<dbReference type="PROSITE" id="PS00301">
    <property type="entry name" value="G_TR_1"/>
    <property type="match status" value="1"/>
</dbReference>
<dbReference type="GO" id="GO:0019843">
    <property type="term" value="F:rRNA binding"/>
    <property type="evidence" value="ECO:0007669"/>
    <property type="project" value="UniProtKB-KW"/>
</dbReference>
<dbReference type="InterPro" id="IPR027417">
    <property type="entry name" value="P-loop_NTPase"/>
</dbReference>
<evidence type="ECO:0000256" key="3">
    <source>
        <dbReference type="HAMAP-Rule" id="MF_00849"/>
    </source>
</evidence>
<dbReference type="EC" id="3.6.5.-" evidence="3"/>
<dbReference type="InterPro" id="IPR009000">
    <property type="entry name" value="Transl_B-barrel_sf"/>
</dbReference>
<dbReference type="Proteomes" id="UP000460298">
    <property type="component" value="Unassembled WGS sequence"/>
</dbReference>
<dbReference type="InterPro" id="IPR005225">
    <property type="entry name" value="Small_GTP-bd"/>
</dbReference>
<dbReference type="GO" id="GO:0005829">
    <property type="term" value="C:cytosol"/>
    <property type="evidence" value="ECO:0007669"/>
    <property type="project" value="TreeGrafter"/>
</dbReference>
<dbReference type="GO" id="GO:0043022">
    <property type="term" value="F:ribosome binding"/>
    <property type="evidence" value="ECO:0007669"/>
    <property type="project" value="UniProtKB-UniRule"/>
</dbReference>
<protein>
    <recommendedName>
        <fullName evidence="3">Large ribosomal subunit assembly factor BipA</fullName>
        <ecNumber evidence="3">3.6.5.-</ecNumber>
    </recommendedName>
    <alternativeName>
        <fullName evidence="3">GTP-binding protein BipA</fullName>
    </alternativeName>
</protein>
<dbReference type="PANTHER" id="PTHR42908:SF8">
    <property type="entry name" value="TR-TYPE G DOMAIN-CONTAINING PROTEIN"/>
    <property type="match status" value="1"/>
</dbReference>
<keyword evidence="3" id="KW-0690">Ribosome biogenesis</keyword>
<comment type="caution">
    <text evidence="5">The sequence shown here is derived from an EMBL/GenBank/DDBJ whole genome shotgun (WGS) entry which is preliminary data.</text>
</comment>
<dbReference type="PRINTS" id="PR00315">
    <property type="entry name" value="ELONGATNFCT"/>
</dbReference>
<proteinExistence type="inferred from homology"/>
<evidence type="ECO:0000313" key="5">
    <source>
        <dbReference type="EMBL" id="KAB2933290.1"/>
    </source>
</evidence>
<gene>
    <name evidence="5" type="primary">typA</name>
    <name evidence="3" type="synonym">bipA</name>
    <name evidence="5" type="ORF">F9K24_08045</name>
</gene>
<dbReference type="InterPro" id="IPR006298">
    <property type="entry name" value="BipA"/>
</dbReference>
<sequence length="606" mass="67536">MDIRNIAIIAHVDHGKTTLVDGILKATGQINQKEDRERVMDSMDLERERGITIRAKNASVFYQGNKINIIDTPGHADFGGEVERVLGMADCCLLLVDAVEGPMPQTRFVLDKSLRMGHRPILVINKIDRDFAAPDKVIDKVFDLFDELGATPEQMDFPIVYCSAKSGFASTELARAGKEDKDLLPLIDVIAKHVPVASGNADGALQMQVMNLDYDDYMGRVGIGRIFRGTIRKNQPVECVGEGGTKKGKITKILGFEGMDRIELQEAVAGDIVGITGLEELAIGDTIGAEGNVEMRAPIRVDEPTVSMFFLVNDSPFAGKEGKFVTTRQIRDRLFRETLTNVAMRVLEDPERKDRFQVQGRGDLHLSVLVETMRREGYELQVSRPEVILKKDEQGRRTEPYEQLIIDLPEEFSGTIIQELNRRKGEMVAMETSVHGTTRIEYVIPTRGLIGFRSFLITESRGSAAVTSVFLKYDLYAGPIQGRKNGALISMEQGVAVPYALWAIQERGVLFVPPGIQVYKGMVLGECSRENDLEVNPCKEKKLTNVRASGSDEAVRLVPPRQLTLEQCIEFIDDDELVEITPKSLRIRKKFLDPNERKKMAKAAAL</sequence>
<dbReference type="CDD" id="cd03691">
    <property type="entry name" value="BipA_TypA_II"/>
    <property type="match status" value="1"/>
</dbReference>
<keyword evidence="3" id="KW-0694">RNA-binding</keyword>